<organism evidence="1">
    <name type="scientific">Arundo donax</name>
    <name type="common">Giant reed</name>
    <name type="synonym">Donax arundinaceus</name>
    <dbReference type="NCBI Taxonomy" id="35708"/>
    <lineage>
        <taxon>Eukaryota</taxon>
        <taxon>Viridiplantae</taxon>
        <taxon>Streptophyta</taxon>
        <taxon>Embryophyta</taxon>
        <taxon>Tracheophyta</taxon>
        <taxon>Spermatophyta</taxon>
        <taxon>Magnoliopsida</taxon>
        <taxon>Liliopsida</taxon>
        <taxon>Poales</taxon>
        <taxon>Poaceae</taxon>
        <taxon>PACMAD clade</taxon>
        <taxon>Arundinoideae</taxon>
        <taxon>Arundineae</taxon>
        <taxon>Arundo</taxon>
    </lineage>
</organism>
<dbReference type="EMBL" id="GBRH01238521">
    <property type="protein sequence ID" value="JAD59374.1"/>
    <property type="molecule type" value="Transcribed_RNA"/>
</dbReference>
<dbReference type="AlphaFoldDB" id="A0A0A9B5T1"/>
<sequence length="46" mass="5194">MPAQSPYTSGHRRAHPCQRVDPCCHPSRSIDLAHTPCHCCRSRSIH</sequence>
<reference evidence="1" key="1">
    <citation type="submission" date="2014-09" db="EMBL/GenBank/DDBJ databases">
        <authorList>
            <person name="Magalhaes I.L.F."/>
            <person name="Oliveira U."/>
            <person name="Santos F.R."/>
            <person name="Vidigal T.H.D.A."/>
            <person name="Brescovit A.D."/>
            <person name="Santos A.J."/>
        </authorList>
    </citation>
    <scope>NUCLEOTIDE SEQUENCE</scope>
    <source>
        <tissue evidence="1">Shoot tissue taken approximately 20 cm above the soil surface</tissue>
    </source>
</reference>
<accession>A0A0A9B5T1</accession>
<evidence type="ECO:0000313" key="1">
    <source>
        <dbReference type="EMBL" id="JAD59374.1"/>
    </source>
</evidence>
<protein>
    <submittedName>
        <fullName evidence="1">Uncharacterized protein</fullName>
    </submittedName>
</protein>
<proteinExistence type="predicted"/>
<name>A0A0A9B5T1_ARUDO</name>
<reference evidence="1" key="2">
    <citation type="journal article" date="2015" name="Data Brief">
        <title>Shoot transcriptome of the giant reed, Arundo donax.</title>
        <authorList>
            <person name="Barrero R.A."/>
            <person name="Guerrero F.D."/>
            <person name="Moolhuijzen P."/>
            <person name="Goolsby J.A."/>
            <person name="Tidwell J."/>
            <person name="Bellgard S.E."/>
            <person name="Bellgard M.I."/>
        </authorList>
    </citation>
    <scope>NUCLEOTIDE SEQUENCE</scope>
    <source>
        <tissue evidence="1">Shoot tissue taken approximately 20 cm above the soil surface</tissue>
    </source>
</reference>